<evidence type="ECO:0000313" key="3">
    <source>
        <dbReference type="Proteomes" id="UP000037035"/>
    </source>
</evidence>
<comment type="caution">
    <text evidence="2">The sequence shown here is derived from an EMBL/GenBank/DDBJ whole genome shotgun (WGS) entry which is preliminary data.</text>
</comment>
<feature type="region of interest" description="Disordered" evidence="1">
    <location>
        <begin position="1"/>
        <end position="59"/>
    </location>
</feature>
<evidence type="ECO:0000256" key="1">
    <source>
        <dbReference type="SAM" id="MobiDB-lite"/>
    </source>
</evidence>
<dbReference type="AlphaFoldDB" id="A0A0L6VJD7"/>
<dbReference type="Proteomes" id="UP000037035">
    <property type="component" value="Unassembled WGS sequence"/>
</dbReference>
<organism evidence="2 3">
    <name type="scientific">Puccinia sorghi</name>
    <dbReference type="NCBI Taxonomy" id="27349"/>
    <lineage>
        <taxon>Eukaryota</taxon>
        <taxon>Fungi</taxon>
        <taxon>Dikarya</taxon>
        <taxon>Basidiomycota</taxon>
        <taxon>Pucciniomycotina</taxon>
        <taxon>Pucciniomycetes</taxon>
        <taxon>Pucciniales</taxon>
        <taxon>Pucciniaceae</taxon>
        <taxon>Puccinia</taxon>
    </lineage>
</organism>
<dbReference type="VEuPathDB" id="FungiDB:VP01_1491g2"/>
<dbReference type="STRING" id="27349.A0A0L6VJD7"/>
<dbReference type="OrthoDB" id="2500155at2759"/>
<dbReference type="EMBL" id="LAVV01005464">
    <property type="protein sequence ID" value="KNZ60848.1"/>
    <property type="molecule type" value="Genomic_DNA"/>
</dbReference>
<protein>
    <submittedName>
        <fullName evidence="2">Uncharacterized protein</fullName>
    </submittedName>
</protein>
<feature type="compositionally biased region" description="Polar residues" evidence="1">
    <location>
        <begin position="24"/>
        <end position="46"/>
    </location>
</feature>
<name>A0A0L6VJD7_9BASI</name>
<gene>
    <name evidence="2" type="ORF">VP01_1491g2</name>
</gene>
<proteinExistence type="predicted"/>
<reference evidence="2 3" key="1">
    <citation type="submission" date="2015-08" db="EMBL/GenBank/DDBJ databases">
        <title>Next Generation Sequencing and Analysis of the Genome of Puccinia sorghi L Schw, the Causal Agent of Maize Common Rust.</title>
        <authorList>
            <person name="Rochi L."/>
            <person name="Burguener G."/>
            <person name="Darino M."/>
            <person name="Turjanski A."/>
            <person name="Kreff E."/>
            <person name="Dieguez M.J."/>
            <person name="Sacco F."/>
        </authorList>
    </citation>
    <scope>NUCLEOTIDE SEQUENCE [LARGE SCALE GENOMIC DNA]</scope>
    <source>
        <strain evidence="2 3">RO10H11247</strain>
    </source>
</reference>
<feature type="region of interest" description="Disordered" evidence="1">
    <location>
        <begin position="181"/>
        <end position="291"/>
    </location>
</feature>
<feature type="compositionally biased region" description="Low complexity" evidence="1">
    <location>
        <begin position="241"/>
        <end position="284"/>
    </location>
</feature>
<sequence>MEEKKPVTGVNSQRVDERLRKPRLSTSSQVTTSNIEQTKSPSMSTRETAHALTERSSMTRTKEPWLTALKATYGAHLGTSSRSEPQLSSYPQVGDSFKTIENFKEACLLASWSAGHDMHVRNHYKTDLWERCVFTCRHDRSPPKGYNCPFQIVAMGDKLSVGQPVETWKVIKVHLVHRNHEVGPGMFDPLGKRRYRKRGAQESGTEGRLESRHPRKRGRPSRSTSGRAHLAARPKPPPSAALPASSVALECESALSSADGSSSSSDSYAPHHSSVSPSNSPYHPTSKHSSS</sequence>
<evidence type="ECO:0000313" key="2">
    <source>
        <dbReference type="EMBL" id="KNZ60848.1"/>
    </source>
</evidence>
<accession>A0A0L6VJD7</accession>
<keyword evidence="3" id="KW-1185">Reference proteome</keyword>